<feature type="region of interest" description="Disordered" evidence="1">
    <location>
        <begin position="1"/>
        <end position="40"/>
    </location>
</feature>
<dbReference type="PANTHER" id="PTHR31579">
    <property type="entry name" value="OS03G0796600 PROTEIN"/>
    <property type="match status" value="1"/>
</dbReference>
<dbReference type="AlphaFoldDB" id="A0A4S8IPL7"/>
<gene>
    <name evidence="2" type="ORF">C4D60_Mb06t21230</name>
</gene>
<keyword evidence="3" id="KW-1185">Reference proteome</keyword>
<evidence type="ECO:0008006" key="4">
    <source>
        <dbReference type="Google" id="ProtNLM"/>
    </source>
</evidence>
<reference evidence="2 3" key="1">
    <citation type="journal article" date="2019" name="Nat. Plants">
        <title>Genome sequencing of Musa balbisiana reveals subgenome evolution and function divergence in polyploid bananas.</title>
        <authorList>
            <person name="Yao X."/>
        </authorList>
    </citation>
    <scope>NUCLEOTIDE SEQUENCE [LARGE SCALE GENOMIC DNA]</scope>
    <source>
        <strain evidence="3">cv. DH-PKW</strain>
        <tissue evidence="2">Leaves</tissue>
    </source>
</reference>
<evidence type="ECO:0000313" key="3">
    <source>
        <dbReference type="Proteomes" id="UP000317650"/>
    </source>
</evidence>
<sequence>MAVSMRAKRVTDPLGEDARARLRGDDRRRLTGYASSGSDHEALSSLVHAFFECDDCDSPSAADAAAAGEPGDRMSDSDGGDQSEKAAAAVGELVGGWRKSDDPFRLRLLSDASKAADAMATLRSSASGYRRAVMALLREMGYDAGICKARWESSGNLVHGSYEYIDVVVPVAAAARKEGKEDRRYIVDLGFAAEFKVARATEAYENVVAALPEVMVAQPEEVKQVVRMVGDAGRRSLKSQGLHVPPWRKGRYIMAKWLGPYRRTVNAVPASAAPSGAGGAEAKCRAIGFTATKGIIIC</sequence>
<proteinExistence type="predicted"/>
<feature type="region of interest" description="Disordered" evidence="1">
    <location>
        <begin position="61"/>
        <end position="85"/>
    </location>
</feature>
<dbReference type="InterPro" id="IPR006502">
    <property type="entry name" value="PDDEXK-like"/>
</dbReference>
<dbReference type="EMBL" id="PYDT01000009">
    <property type="protein sequence ID" value="THU50533.1"/>
    <property type="molecule type" value="Genomic_DNA"/>
</dbReference>
<organism evidence="2 3">
    <name type="scientific">Musa balbisiana</name>
    <name type="common">Banana</name>
    <dbReference type="NCBI Taxonomy" id="52838"/>
    <lineage>
        <taxon>Eukaryota</taxon>
        <taxon>Viridiplantae</taxon>
        <taxon>Streptophyta</taxon>
        <taxon>Embryophyta</taxon>
        <taxon>Tracheophyta</taxon>
        <taxon>Spermatophyta</taxon>
        <taxon>Magnoliopsida</taxon>
        <taxon>Liliopsida</taxon>
        <taxon>Zingiberales</taxon>
        <taxon>Musaceae</taxon>
        <taxon>Musa</taxon>
    </lineage>
</organism>
<dbReference type="PANTHER" id="PTHR31579:SF84">
    <property type="entry name" value="F21O3.6 PROTEIN"/>
    <property type="match status" value="1"/>
</dbReference>
<dbReference type="NCBIfam" id="TIGR01615">
    <property type="entry name" value="A_thal_3542"/>
    <property type="match status" value="1"/>
</dbReference>
<accession>A0A4S8IPL7</accession>
<dbReference type="Pfam" id="PF04720">
    <property type="entry name" value="PDDEXK_6"/>
    <property type="match status" value="1"/>
</dbReference>
<name>A0A4S8IPL7_MUSBA</name>
<comment type="caution">
    <text evidence="2">The sequence shown here is derived from an EMBL/GenBank/DDBJ whole genome shotgun (WGS) entry which is preliminary data.</text>
</comment>
<protein>
    <recommendedName>
        <fullName evidence="4">DUF506 family protein</fullName>
    </recommendedName>
</protein>
<feature type="compositionally biased region" description="Basic and acidic residues" evidence="1">
    <location>
        <begin position="16"/>
        <end position="29"/>
    </location>
</feature>
<evidence type="ECO:0000256" key="1">
    <source>
        <dbReference type="SAM" id="MobiDB-lite"/>
    </source>
</evidence>
<dbReference type="Proteomes" id="UP000317650">
    <property type="component" value="Chromosome 6"/>
</dbReference>
<evidence type="ECO:0000313" key="2">
    <source>
        <dbReference type="EMBL" id="THU50533.1"/>
    </source>
</evidence>